<feature type="transmembrane region" description="Helical" evidence="1">
    <location>
        <begin position="7"/>
        <end position="25"/>
    </location>
</feature>
<evidence type="ECO:0000313" key="3">
    <source>
        <dbReference type="Proteomes" id="UP001355056"/>
    </source>
</evidence>
<evidence type="ECO:0000313" key="2">
    <source>
        <dbReference type="EMBL" id="MEG3183048.1"/>
    </source>
</evidence>
<dbReference type="PANTHER" id="PTHR40078:SF1">
    <property type="entry name" value="INTEGRAL MEMBRANE PROTEIN"/>
    <property type="match status" value="1"/>
</dbReference>
<evidence type="ECO:0000256" key="1">
    <source>
        <dbReference type="SAM" id="Phobius"/>
    </source>
</evidence>
<name>A0ABU7YVT9_9GAMM</name>
<dbReference type="Pfam" id="PF19700">
    <property type="entry name" value="DUF6198"/>
    <property type="match status" value="1"/>
</dbReference>
<feature type="transmembrane region" description="Helical" evidence="1">
    <location>
        <begin position="70"/>
        <end position="92"/>
    </location>
</feature>
<keyword evidence="1" id="KW-0812">Transmembrane</keyword>
<keyword evidence="1" id="KW-0472">Membrane</keyword>
<keyword evidence="1" id="KW-1133">Transmembrane helix</keyword>
<organism evidence="2 3">
    <name type="scientific">Novilysobacter erysipheiresistens</name>
    <dbReference type="NCBI Taxonomy" id="1749332"/>
    <lineage>
        <taxon>Bacteria</taxon>
        <taxon>Pseudomonadati</taxon>
        <taxon>Pseudomonadota</taxon>
        <taxon>Gammaproteobacteria</taxon>
        <taxon>Lysobacterales</taxon>
        <taxon>Lysobacteraceae</taxon>
        <taxon>Novilysobacter</taxon>
    </lineage>
</organism>
<dbReference type="Proteomes" id="UP001355056">
    <property type="component" value="Unassembled WGS sequence"/>
</dbReference>
<feature type="transmembrane region" description="Helical" evidence="1">
    <location>
        <begin position="104"/>
        <end position="124"/>
    </location>
</feature>
<sequence length="204" mass="21367">MPQRLLQLYLGLIAYGVSMVLMLQSRLGLMPWDVLHQGIALQGGWSMGRVAVATSFAVLLAWIPIRQKPGLGTISNAIVIGLVFDAVNGLIGDGLADLALVPRVGLLIGGIVLNALATAAYIGARFGPGPRDGLMTGLVRRSGWSVRLIRTLIEGGVLVSGFLLGGTLGLGTIAYMLAIGPLIQVALPWFDPEYRKAVATAPTG</sequence>
<dbReference type="RefSeq" id="WP_332614730.1">
    <property type="nucleotide sequence ID" value="NZ_JAXGFP010000002.1"/>
</dbReference>
<keyword evidence="3" id="KW-1185">Reference proteome</keyword>
<evidence type="ECO:0008006" key="4">
    <source>
        <dbReference type="Google" id="ProtNLM"/>
    </source>
</evidence>
<feature type="transmembrane region" description="Helical" evidence="1">
    <location>
        <begin position="45"/>
        <end position="63"/>
    </location>
</feature>
<reference evidence="2 3" key="1">
    <citation type="journal article" date="2016" name="Int. J. Syst. Evol. Microbiol.">
        <title>Lysobacter erysipheiresistens sp. nov., an antagonist of powdery mildew, isolated from tobacco-cultivated soil.</title>
        <authorList>
            <person name="Xie B."/>
            <person name="Li T."/>
            <person name="Lin X."/>
            <person name="Wang C.J."/>
            <person name="Chen Y.J."/>
            <person name="Liu W.J."/>
            <person name="Zhao Z.W."/>
        </authorList>
    </citation>
    <scope>NUCLEOTIDE SEQUENCE [LARGE SCALE GENOMIC DNA]</scope>
    <source>
        <strain evidence="2 3">RS-LYSO-3</strain>
    </source>
</reference>
<proteinExistence type="predicted"/>
<protein>
    <recommendedName>
        <fullName evidence="4">Membrane protein YczE</fullName>
    </recommendedName>
</protein>
<gene>
    <name evidence="2" type="ORF">SNE34_03355</name>
</gene>
<dbReference type="InterPro" id="IPR038750">
    <property type="entry name" value="YczE/YyaS-like"/>
</dbReference>
<comment type="caution">
    <text evidence="2">The sequence shown here is derived from an EMBL/GenBank/DDBJ whole genome shotgun (WGS) entry which is preliminary data.</text>
</comment>
<accession>A0ABU7YVT9</accession>
<dbReference type="PANTHER" id="PTHR40078">
    <property type="entry name" value="INTEGRAL MEMBRANE PROTEIN-RELATED"/>
    <property type="match status" value="1"/>
</dbReference>
<dbReference type="EMBL" id="JAXGFP010000002">
    <property type="protein sequence ID" value="MEG3183048.1"/>
    <property type="molecule type" value="Genomic_DNA"/>
</dbReference>